<comment type="caution">
    <text evidence="2">The sequence shown here is derived from an EMBL/GenBank/DDBJ whole genome shotgun (WGS) entry which is preliminary data.</text>
</comment>
<feature type="compositionally biased region" description="Gly residues" evidence="1">
    <location>
        <begin position="680"/>
        <end position="689"/>
    </location>
</feature>
<name>A0ABX9CN17_9ACTN</name>
<proteinExistence type="predicted"/>
<accession>A0ABX9CN17</accession>
<feature type="region of interest" description="Disordered" evidence="1">
    <location>
        <begin position="663"/>
        <end position="691"/>
    </location>
</feature>
<evidence type="ECO:0000313" key="3">
    <source>
        <dbReference type="Proteomes" id="UP000249334"/>
    </source>
</evidence>
<evidence type="ECO:0000313" key="2">
    <source>
        <dbReference type="EMBL" id="RAO01827.1"/>
    </source>
</evidence>
<dbReference type="EMBL" id="PXXW01000013">
    <property type="protein sequence ID" value="RAO01827.1"/>
    <property type="molecule type" value="Genomic_DNA"/>
</dbReference>
<gene>
    <name evidence="2" type="ORF">GAR05_01420</name>
</gene>
<sequence length="725" mass="76359">MPGGEPRGAGGRVGRFRIGHGRAAPLGVPLAVEHRVVGVEQPVRPGSGLDPAEGAVRIAGQHGPAQRVVVANRGGADLAQRRRVLVLVGGAEVGLVPLHRVALVVDHRTAGADPARVGVHLDGHPVLTHLQGPARMHPRLRDRHTTGAGAVLVALQPARVGRAVPFPVPAPAVRGLAVDHPVERVVGERQRRIVERVAVPGAGPAEQRRGHHPTQLVVAHRAALPVRVGDEARAEHQVVVDRGGDRPGRLVDGHPLGEQVVAVEGDRRRHAQRVPGPVGQVEVRGGIGGIAQLAGRYPPVRAAVEVHVAGGGQVRAGHRRAVAGGQRGRGEGKVVRLVPQPQAVPLTGRQRRQHVVPEPHLRPGQQPPLRADLVGHHLVPDRGGRGEPGEQFGAGEQWAGRGQPGEFVPDRLVRGADPVRRHRQRLVDVRGVPLLAVRDVTAPLFGGHLGGQFRVGRGASVDHRGCLDDGAVRAEDQVKPVADPRLVRLPVVGEADRLPLDGDEHPRVQPLHLVRLLDHPVRVLLRGTPVVRVHLLPQRQAAQRPPALPQLRGGDSGRQLRGGQVPAGVPLGGQVDRGAGVVPGLRGDRWLEQLGRGVLVPVDRLDAQHVVHERLAVDLLDHAEAGELPLDAVVVPVVVAVGGDQPGPGDPVHLFHPLDDLHRERQPGDPRLAGSPVGQLEGGGSGVPDGGLAAQVVHHPGEQVRLAVGGQIQVAHRAGGVAGQR</sequence>
<keyword evidence="3" id="KW-1185">Reference proteome</keyword>
<evidence type="ECO:0000256" key="1">
    <source>
        <dbReference type="SAM" id="MobiDB-lite"/>
    </source>
</evidence>
<reference evidence="2 3" key="1">
    <citation type="submission" date="2018-03" db="EMBL/GenBank/DDBJ databases">
        <title>Genomic framework for the identification of Micromonospora saelicesensis and Micromonospora noduli.</title>
        <authorList>
            <person name="Riesco R."/>
            <person name="Trujillo M.E."/>
        </authorList>
    </citation>
    <scope>NUCLEOTIDE SEQUENCE [LARGE SCALE GENOMIC DNA]</scope>
    <source>
        <strain evidence="2 3">GAR05</strain>
    </source>
</reference>
<dbReference type="Proteomes" id="UP000249334">
    <property type="component" value="Unassembled WGS sequence"/>
</dbReference>
<organism evidence="2 3">
    <name type="scientific">Micromonospora saelicesensis</name>
    <dbReference type="NCBI Taxonomy" id="285676"/>
    <lineage>
        <taxon>Bacteria</taxon>
        <taxon>Bacillati</taxon>
        <taxon>Actinomycetota</taxon>
        <taxon>Actinomycetes</taxon>
        <taxon>Micromonosporales</taxon>
        <taxon>Micromonosporaceae</taxon>
        <taxon>Micromonospora</taxon>
    </lineage>
</organism>
<protein>
    <submittedName>
        <fullName evidence="2">Uncharacterized protein</fullName>
    </submittedName>
</protein>